<dbReference type="RefSeq" id="WP_241052607.1">
    <property type="nucleotide sequence ID" value="NZ_JAKZBV010000001.1"/>
</dbReference>
<evidence type="ECO:0000313" key="3">
    <source>
        <dbReference type="EMBL" id="MCH6469445.1"/>
    </source>
</evidence>
<evidence type="ECO:0000256" key="2">
    <source>
        <dbReference type="SAM" id="Phobius"/>
    </source>
</evidence>
<sequence>MDFTLSSSTVLGAAVVLWLLWGAPYLLRRLRPAGETGILLAEANADDDEASPAPSSSSGWQHPRASTEKPEPVPVTTARRTPEEGKHVTDQNPAPSRLRIRWGRCALAGIGLLGLVVALLGGVLSAFQIVAGAVPLGGLAVLVASVAVLRQLALGDRRRRLDAAFRSAMTAAPASPPRLPEAPRRESTEVFDHQPIPEPAPAPLSRDQLRAAALDVAKAAQKSAAEAASREGVAEADPWEPVEVPKPAYMESAKAEREAPEPFEEPEQPKPEGKVTLKPKPETDEAPGVRSVPPARPAGRGALGNLDAVLQRRRA</sequence>
<feature type="transmembrane region" description="Helical" evidence="2">
    <location>
        <begin position="6"/>
        <end position="27"/>
    </location>
</feature>
<evidence type="ECO:0000313" key="4">
    <source>
        <dbReference type="Proteomes" id="UP001202922"/>
    </source>
</evidence>
<protein>
    <submittedName>
        <fullName evidence="3">Uncharacterized protein</fullName>
    </submittedName>
</protein>
<accession>A0ABS9TYJ1</accession>
<feature type="compositionally biased region" description="Basic and acidic residues" evidence="1">
    <location>
        <begin position="267"/>
        <end position="283"/>
    </location>
</feature>
<gene>
    <name evidence="3" type="ORF">L0M17_05465</name>
</gene>
<feature type="transmembrane region" description="Helical" evidence="2">
    <location>
        <begin position="129"/>
        <end position="149"/>
    </location>
</feature>
<keyword evidence="2" id="KW-1133">Transmembrane helix</keyword>
<feature type="region of interest" description="Disordered" evidence="1">
    <location>
        <begin position="44"/>
        <end position="93"/>
    </location>
</feature>
<proteinExistence type="predicted"/>
<evidence type="ECO:0000256" key="1">
    <source>
        <dbReference type="SAM" id="MobiDB-lite"/>
    </source>
</evidence>
<keyword evidence="4" id="KW-1185">Reference proteome</keyword>
<feature type="region of interest" description="Disordered" evidence="1">
    <location>
        <begin position="168"/>
        <end position="203"/>
    </location>
</feature>
<keyword evidence="2" id="KW-0812">Transmembrane</keyword>
<dbReference type="EMBL" id="JAKZBV010000001">
    <property type="protein sequence ID" value="MCH6469445.1"/>
    <property type="molecule type" value="Genomic_DNA"/>
</dbReference>
<feature type="compositionally biased region" description="Basic and acidic residues" evidence="1">
    <location>
        <begin position="181"/>
        <end position="192"/>
    </location>
</feature>
<reference evidence="3 4" key="1">
    <citation type="submission" date="2022-03" db="EMBL/GenBank/DDBJ databases">
        <title>Sinomonas sp. isolated from a soil.</title>
        <authorList>
            <person name="Han J."/>
            <person name="Kim D.-U."/>
        </authorList>
    </citation>
    <scope>NUCLEOTIDE SEQUENCE [LARGE SCALE GENOMIC DNA]</scope>
    <source>
        <strain evidence="3 4">5-5</strain>
    </source>
</reference>
<comment type="caution">
    <text evidence="3">The sequence shown here is derived from an EMBL/GenBank/DDBJ whole genome shotgun (WGS) entry which is preliminary data.</text>
</comment>
<dbReference type="Proteomes" id="UP001202922">
    <property type="component" value="Unassembled WGS sequence"/>
</dbReference>
<feature type="transmembrane region" description="Helical" evidence="2">
    <location>
        <begin position="105"/>
        <end position="123"/>
    </location>
</feature>
<organism evidence="3 4">
    <name type="scientific">Sinomonas terrae</name>
    <dbReference type="NCBI Taxonomy" id="2908838"/>
    <lineage>
        <taxon>Bacteria</taxon>
        <taxon>Bacillati</taxon>
        <taxon>Actinomycetota</taxon>
        <taxon>Actinomycetes</taxon>
        <taxon>Micrococcales</taxon>
        <taxon>Micrococcaceae</taxon>
        <taxon>Sinomonas</taxon>
    </lineage>
</organism>
<feature type="compositionally biased region" description="Basic and acidic residues" evidence="1">
    <location>
        <begin position="80"/>
        <end position="89"/>
    </location>
</feature>
<name>A0ABS9TYJ1_9MICC</name>
<keyword evidence="2" id="KW-0472">Membrane</keyword>
<feature type="region of interest" description="Disordered" evidence="1">
    <location>
        <begin position="227"/>
        <end position="315"/>
    </location>
</feature>